<comment type="caution">
    <text evidence="2">The sequence shown here is derived from an EMBL/GenBank/DDBJ whole genome shotgun (WGS) entry which is preliminary data.</text>
</comment>
<accession>A0A5P0ZSU8</accession>
<dbReference type="InterPro" id="IPR006016">
    <property type="entry name" value="UspA"/>
</dbReference>
<name>A0A5P0ZSU8_9LACO</name>
<dbReference type="EMBL" id="VDFP01000178">
    <property type="protein sequence ID" value="MQS77308.1"/>
    <property type="molecule type" value="Genomic_DNA"/>
</dbReference>
<feature type="non-terminal residue" evidence="2">
    <location>
        <position position="1"/>
    </location>
</feature>
<organism evidence="2 3">
    <name type="scientific">Companilactobacillus halodurans</name>
    <dbReference type="NCBI Taxonomy" id="2584183"/>
    <lineage>
        <taxon>Bacteria</taxon>
        <taxon>Bacillati</taxon>
        <taxon>Bacillota</taxon>
        <taxon>Bacilli</taxon>
        <taxon>Lactobacillales</taxon>
        <taxon>Lactobacillaceae</taxon>
        <taxon>Companilactobacillus</taxon>
    </lineage>
</organism>
<dbReference type="Proteomes" id="UP000414364">
    <property type="component" value="Unassembled WGS sequence"/>
</dbReference>
<dbReference type="InterPro" id="IPR014729">
    <property type="entry name" value="Rossmann-like_a/b/a_fold"/>
</dbReference>
<feature type="domain" description="UspA" evidence="1">
    <location>
        <begin position="2"/>
        <end position="37"/>
    </location>
</feature>
<dbReference type="AlphaFoldDB" id="A0A5P0ZSU8"/>
<evidence type="ECO:0000313" key="3">
    <source>
        <dbReference type="Proteomes" id="UP000414364"/>
    </source>
</evidence>
<gene>
    <name evidence="2" type="ORF">FHL06_13405</name>
</gene>
<evidence type="ECO:0000259" key="1">
    <source>
        <dbReference type="Pfam" id="PF00582"/>
    </source>
</evidence>
<sequence>QAIVLGTRGLNSLQEMVLGSVSHKVAKRSEIPVVIVK</sequence>
<dbReference type="Gene3D" id="3.40.50.620">
    <property type="entry name" value="HUPs"/>
    <property type="match status" value="1"/>
</dbReference>
<protein>
    <submittedName>
        <fullName evidence="2">Universal stress protein</fullName>
    </submittedName>
</protein>
<dbReference type="Pfam" id="PF00582">
    <property type="entry name" value="Usp"/>
    <property type="match status" value="1"/>
</dbReference>
<dbReference type="SUPFAM" id="SSF52402">
    <property type="entry name" value="Adenine nucleotide alpha hydrolases-like"/>
    <property type="match status" value="1"/>
</dbReference>
<proteinExistence type="predicted"/>
<reference evidence="2 3" key="1">
    <citation type="journal article" date="2019" name="Syst. Appl. Microbiol.">
        <title>Polyphasic characterization of two novel Lactobacillus spp. isolated from blown salami packages: Description of Lactobacillus halodurans sp. nov. and Lactobacillus salsicarnum sp. nov.</title>
        <authorList>
            <person name="Schuster J.A."/>
            <person name="Klingl A."/>
            <person name="Vogel R.F."/>
            <person name="Ehrmann M.A."/>
        </authorList>
    </citation>
    <scope>NUCLEOTIDE SEQUENCE [LARGE SCALE GENOMIC DNA]</scope>
    <source>
        <strain evidence="2 3">TMW 1.2172</strain>
    </source>
</reference>
<evidence type="ECO:0000313" key="2">
    <source>
        <dbReference type="EMBL" id="MQS77308.1"/>
    </source>
</evidence>